<dbReference type="Proteomes" id="UP000662914">
    <property type="component" value="Chromosome"/>
</dbReference>
<sequence length="64" mass="6634">MRLLTLGFIFALAACGVSETATVAATAGAAKAKEAEQAKNAPAQVQGKLDEAMQQAERKREAAE</sequence>
<name>A0A809QZG6_9PROT</name>
<protein>
    <recommendedName>
        <fullName evidence="4">Lipoprotein</fullName>
    </recommendedName>
</protein>
<dbReference type="KEGG" id="ddz:DSYM_15020"/>
<reference evidence="2" key="1">
    <citation type="journal article" name="DNA Res.">
        <title>The physiological potential of anammox bacteria as revealed by their core genome structure.</title>
        <authorList>
            <person name="Okubo T."/>
            <person name="Toyoda A."/>
            <person name="Fukuhara K."/>
            <person name="Uchiyama I."/>
            <person name="Harigaya Y."/>
            <person name="Kuroiwa M."/>
            <person name="Suzuki T."/>
            <person name="Murakami Y."/>
            <person name="Suwa Y."/>
            <person name="Takami H."/>
        </authorList>
    </citation>
    <scope>NUCLEOTIDE SEQUENCE</scope>
    <source>
        <strain evidence="2">317325-3</strain>
    </source>
</reference>
<dbReference type="PROSITE" id="PS51257">
    <property type="entry name" value="PROKAR_LIPOPROTEIN"/>
    <property type="match status" value="1"/>
</dbReference>
<accession>A0A809QZG6</accession>
<evidence type="ECO:0000313" key="2">
    <source>
        <dbReference type="EMBL" id="BBO20803.1"/>
    </source>
</evidence>
<proteinExistence type="predicted"/>
<dbReference type="EMBL" id="AP021857">
    <property type="protein sequence ID" value="BBO20803.1"/>
    <property type="molecule type" value="Genomic_DNA"/>
</dbReference>
<dbReference type="AlphaFoldDB" id="A0A809QZG6"/>
<gene>
    <name evidence="2" type="ORF">DSYM_15020</name>
</gene>
<evidence type="ECO:0008006" key="4">
    <source>
        <dbReference type="Google" id="ProtNLM"/>
    </source>
</evidence>
<feature type="region of interest" description="Disordered" evidence="1">
    <location>
        <begin position="35"/>
        <end position="64"/>
    </location>
</feature>
<feature type="compositionally biased region" description="Basic and acidic residues" evidence="1">
    <location>
        <begin position="48"/>
        <end position="64"/>
    </location>
</feature>
<evidence type="ECO:0000256" key="1">
    <source>
        <dbReference type="SAM" id="MobiDB-lite"/>
    </source>
</evidence>
<organism evidence="2 3">
    <name type="scientific">Candidatus Desulfobacillus denitrificans</name>
    <dbReference type="NCBI Taxonomy" id="2608985"/>
    <lineage>
        <taxon>Bacteria</taxon>
        <taxon>Pseudomonadati</taxon>
        <taxon>Pseudomonadota</taxon>
        <taxon>Betaproteobacteria</taxon>
        <taxon>Candidatus Desulfobacillus</taxon>
    </lineage>
</organism>
<evidence type="ECO:0000313" key="3">
    <source>
        <dbReference type="Proteomes" id="UP000662914"/>
    </source>
</evidence>